<reference evidence="1 2" key="1">
    <citation type="submission" date="2013-11" db="EMBL/GenBank/DDBJ databases">
        <title>Draft genome sequence and annotation of the entomopathogenic bacterium, Xenorhabdus cabanillasi strain JM26.</title>
        <authorList>
            <person name="Gualtieri M."/>
            <person name="Ogier J.C."/>
            <person name="Pages S."/>
            <person name="Givaudan A."/>
            <person name="Gaudriault S."/>
        </authorList>
    </citation>
    <scope>NUCLEOTIDE SEQUENCE [LARGE SCALE GENOMIC DNA]</scope>
    <source>
        <strain evidence="1 2">JM26</strain>
    </source>
</reference>
<dbReference type="EMBL" id="CBXE010000389">
    <property type="protein sequence ID" value="CDL86734.1"/>
    <property type="molecule type" value="Genomic_DNA"/>
</dbReference>
<gene>
    <name evidence="1" type="ORF">XCR1_4490001</name>
</gene>
<evidence type="ECO:0000313" key="1">
    <source>
        <dbReference type="EMBL" id="CDL86734.1"/>
    </source>
</evidence>
<comment type="caution">
    <text evidence="1">The sequence shown here is derived from an EMBL/GenBank/DDBJ whole genome shotgun (WGS) entry which is preliminary data.</text>
</comment>
<evidence type="ECO:0008006" key="3">
    <source>
        <dbReference type="Google" id="ProtNLM"/>
    </source>
</evidence>
<accession>W1J7M5</accession>
<dbReference type="InterPro" id="IPR038712">
    <property type="entry name" value="PixA-like_sf"/>
</dbReference>
<dbReference type="RefSeq" id="WP_038267456.1">
    <property type="nucleotide sequence ID" value="NZ_CAWLVK010000389.1"/>
</dbReference>
<protein>
    <recommendedName>
        <fullName evidence="3">Inclusion body protein</fullName>
    </recommendedName>
</protein>
<proteinExistence type="predicted"/>
<dbReference type="Pfam" id="PF12306">
    <property type="entry name" value="PixA"/>
    <property type="match status" value="1"/>
</dbReference>
<dbReference type="Gene3D" id="2.60.40.3910">
    <property type="entry name" value="Inclusion body protein"/>
    <property type="match status" value="1"/>
</dbReference>
<dbReference type="AlphaFoldDB" id="W1J7M5"/>
<evidence type="ECO:0000313" key="2">
    <source>
        <dbReference type="Proteomes" id="UP000019197"/>
    </source>
</evidence>
<dbReference type="OrthoDB" id="6443301at2"/>
<name>W1J7M5_9GAMM</name>
<dbReference type="Proteomes" id="UP000019197">
    <property type="component" value="Unassembled WGS sequence"/>
</dbReference>
<dbReference type="InterPro" id="IPR021087">
    <property type="entry name" value="Uncharacterised_PixA/AidA"/>
</dbReference>
<sequence length="189" mass="21262">MADVIDVLVVVDAQSIMKYITDKKITNDNNVDKPIFLGNTTEYIHMLTPPNKEHYIKGQGTSELWIKVNIGDVVRWREVTLSKDSEYSAALLKLKPVGGTPKNYFAAPTVQPIHSYIPVLKSDNSIPNPDPLEVNFQEAIGYYWETSIKNMPVPGKSITQCYTFTVGIYKNGNPKAYVQWDPAIVLDNK</sequence>
<organism evidence="1 2">
    <name type="scientific">Xenorhabdus cabanillasii JM26</name>
    <dbReference type="NCBI Taxonomy" id="1427517"/>
    <lineage>
        <taxon>Bacteria</taxon>
        <taxon>Pseudomonadati</taxon>
        <taxon>Pseudomonadota</taxon>
        <taxon>Gammaproteobacteria</taxon>
        <taxon>Enterobacterales</taxon>
        <taxon>Morganellaceae</taxon>
        <taxon>Xenorhabdus</taxon>
    </lineage>
</organism>